<dbReference type="RefSeq" id="WP_182424251.1">
    <property type="nucleotide sequence ID" value="NZ_JACOOK010000005.1"/>
</dbReference>
<organism evidence="1 2">
    <name type="scientific">Alistipes hominis</name>
    <dbReference type="NCBI Taxonomy" id="2763015"/>
    <lineage>
        <taxon>Bacteria</taxon>
        <taxon>Pseudomonadati</taxon>
        <taxon>Bacteroidota</taxon>
        <taxon>Bacteroidia</taxon>
        <taxon>Bacteroidales</taxon>
        <taxon>Rikenellaceae</taxon>
        <taxon>Alistipes</taxon>
    </lineage>
</organism>
<proteinExistence type="predicted"/>
<dbReference type="Proteomes" id="UP000636891">
    <property type="component" value="Unassembled WGS sequence"/>
</dbReference>
<evidence type="ECO:0000313" key="2">
    <source>
        <dbReference type="Proteomes" id="UP000636891"/>
    </source>
</evidence>
<dbReference type="EMBL" id="JACOOK010000005">
    <property type="protein sequence ID" value="MBC5617221.1"/>
    <property type="molecule type" value="Genomic_DNA"/>
</dbReference>
<dbReference type="Pfam" id="PF15869">
    <property type="entry name" value="TolB_like"/>
    <property type="match status" value="1"/>
</dbReference>
<gene>
    <name evidence="1" type="ORF">H8S08_09375</name>
</gene>
<evidence type="ECO:0000313" key="1">
    <source>
        <dbReference type="EMBL" id="MBC5617221.1"/>
    </source>
</evidence>
<sequence length="310" mass="34491">MPITGTEVLDLDSSEAFLPKAIAVRDSVVFVQCQGSKDVVISVDLRDNTRKVLLRKGNGPGEVLQMSAFSPSGDGKITAVESNKRYVIEISSNGDSVQRFFPAPKEYGPYISAVGGDRCVIFTGCVDGGMYLYYNTADSSVRFFGEYPVREEYRKLDNHIKSRICLSGRLAISPDHRRLVYVNYNGGLIDISAIRNDSIVNVCSLDFHYADVVIEGEVVSIRRTNKNGFYDVSAGNDRFCAIYSGKSIEKHRAGVDDCDYLMVFDWNGNPVACYESDKPLTKIYYQEDENVVYGVSIADDGAKLYKFQLL</sequence>
<comment type="caution">
    <text evidence="1">The sequence shown here is derived from an EMBL/GenBank/DDBJ whole genome shotgun (WGS) entry which is preliminary data.</text>
</comment>
<dbReference type="SUPFAM" id="SSF50969">
    <property type="entry name" value="YVTN repeat-like/Quinoprotein amine dehydrogenase"/>
    <property type="match status" value="1"/>
</dbReference>
<name>A0ABR7CNI0_9BACT</name>
<evidence type="ECO:0008006" key="3">
    <source>
        <dbReference type="Google" id="ProtNLM"/>
    </source>
</evidence>
<reference evidence="1 2" key="1">
    <citation type="submission" date="2020-08" db="EMBL/GenBank/DDBJ databases">
        <title>Genome public.</title>
        <authorList>
            <person name="Liu C."/>
            <person name="Sun Q."/>
        </authorList>
    </citation>
    <scope>NUCLEOTIDE SEQUENCE [LARGE SCALE GENOMIC DNA]</scope>
    <source>
        <strain evidence="1 2">New-7</strain>
    </source>
</reference>
<keyword evidence="2" id="KW-1185">Reference proteome</keyword>
<accession>A0ABR7CNI0</accession>
<dbReference type="InterPro" id="IPR011044">
    <property type="entry name" value="Quino_amine_DH_bsu"/>
</dbReference>
<protein>
    <recommendedName>
        <fullName evidence="3">6-phosphogluconolactonase</fullName>
    </recommendedName>
</protein>